<dbReference type="PANTHER" id="PTHR15503">
    <property type="entry name" value="LDOC1 RELATED"/>
    <property type="match status" value="1"/>
</dbReference>
<dbReference type="AlphaFoldDB" id="A0A392MCC4"/>
<sequence length="446" mass="50371">ADILAQFRRAEVANAERFDLLHEAIAAYVKKPDEESSHGAMNSNRSPFQVRSVKLDFPRFDGKNVLNWIFKAEQFFDYHNTPDADRLVISSVHLDQDVIPWFQMIQRTHPFRSWQEFTRALEMDFGPSAYDCPRATLFKLAQTTSVSEYYKEFNALANRVYGISNEAFLDCFLSGLQADIRRDLSEEDEENLDPDPPEDLHDLPIGDEIQHHMSMNAMKGNSGTGIIRFTGMIGNIEIQVLVDGGSSDTYLQPRIAQFLKVPIEPTPKFQVLVGNGQCLTVEGIVRQLHIQVQGHELIVPAYLLPVAGADLILGSSWLATLGDIEPELAILLHTYGKVFHTPSGLPPPRDHNHAIHLKDGTQPVKVKPYRYPHSQKEEIEKMVQDMLQQGIIKPSNSPFSSPIILVKKKDGSWRFCTDYRALNNVTIKDSFPMPTVDELLDELHGA</sequence>
<dbReference type="CDD" id="cd01647">
    <property type="entry name" value="RT_LTR"/>
    <property type="match status" value="1"/>
</dbReference>
<evidence type="ECO:0000313" key="2">
    <source>
        <dbReference type="EMBL" id="MCH84803.1"/>
    </source>
</evidence>
<dbReference type="InterPro" id="IPR021109">
    <property type="entry name" value="Peptidase_aspartic_dom_sf"/>
</dbReference>
<feature type="non-terminal residue" evidence="2">
    <location>
        <position position="446"/>
    </location>
</feature>
<dbReference type="Gene3D" id="3.10.10.10">
    <property type="entry name" value="HIV Type 1 Reverse Transcriptase, subunit A, domain 1"/>
    <property type="match status" value="1"/>
</dbReference>
<evidence type="ECO:0000313" key="3">
    <source>
        <dbReference type="Proteomes" id="UP000265520"/>
    </source>
</evidence>
<dbReference type="Pfam" id="PF03732">
    <property type="entry name" value="Retrotrans_gag"/>
    <property type="match status" value="1"/>
</dbReference>
<evidence type="ECO:0000259" key="1">
    <source>
        <dbReference type="Pfam" id="PF03732"/>
    </source>
</evidence>
<protein>
    <recommendedName>
        <fullName evidence="1">Retrotransposon gag domain-containing protein</fullName>
    </recommendedName>
</protein>
<proteinExistence type="predicted"/>
<keyword evidence="3" id="KW-1185">Reference proteome</keyword>
<reference evidence="2 3" key="1">
    <citation type="journal article" date="2018" name="Front. Plant Sci.">
        <title>Red Clover (Trifolium pratense) and Zigzag Clover (T. medium) - A Picture of Genomic Similarities and Differences.</title>
        <authorList>
            <person name="Dluhosova J."/>
            <person name="Istvanek J."/>
            <person name="Nedelnik J."/>
            <person name="Repkova J."/>
        </authorList>
    </citation>
    <scope>NUCLEOTIDE SEQUENCE [LARGE SCALE GENOMIC DNA]</scope>
    <source>
        <strain evidence="3">cv. 10/8</strain>
        <tissue evidence="2">Leaf</tissue>
    </source>
</reference>
<feature type="domain" description="Retrotransposon gag" evidence="1">
    <location>
        <begin position="91"/>
        <end position="177"/>
    </location>
</feature>
<feature type="non-terminal residue" evidence="2">
    <location>
        <position position="1"/>
    </location>
</feature>
<accession>A0A392MCC4</accession>
<dbReference type="InterPro" id="IPR005162">
    <property type="entry name" value="Retrotrans_gag_dom"/>
</dbReference>
<dbReference type="PANTHER" id="PTHR15503:SF22">
    <property type="entry name" value="TRANSPOSON TY3-I GAG POLYPROTEIN"/>
    <property type="match status" value="1"/>
</dbReference>
<dbReference type="SUPFAM" id="SSF56672">
    <property type="entry name" value="DNA/RNA polymerases"/>
    <property type="match status" value="1"/>
</dbReference>
<dbReference type="EMBL" id="LXQA010007400">
    <property type="protein sequence ID" value="MCH84803.1"/>
    <property type="molecule type" value="Genomic_DNA"/>
</dbReference>
<dbReference type="Proteomes" id="UP000265520">
    <property type="component" value="Unassembled WGS sequence"/>
</dbReference>
<dbReference type="InterPro" id="IPR043502">
    <property type="entry name" value="DNA/RNA_pol_sf"/>
</dbReference>
<gene>
    <name evidence="2" type="ORF">A2U01_0005640</name>
</gene>
<dbReference type="InterPro" id="IPR032567">
    <property type="entry name" value="RTL1-rel"/>
</dbReference>
<name>A0A392MCC4_9FABA</name>
<dbReference type="FunFam" id="3.10.10.10:FF:000002">
    <property type="entry name" value="Retrovirus-related Pol polyprotein from transposon 17.6-like protein"/>
    <property type="match status" value="1"/>
</dbReference>
<dbReference type="Pfam" id="PF13975">
    <property type="entry name" value="gag-asp_proteas"/>
    <property type="match status" value="1"/>
</dbReference>
<dbReference type="SUPFAM" id="SSF50630">
    <property type="entry name" value="Acid proteases"/>
    <property type="match status" value="1"/>
</dbReference>
<organism evidence="2 3">
    <name type="scientific">Trifolium medium</name>
    <dbReference type="NCBI Taxonomy" id="97028"/>
    <lineage>
        <taxon>Eukaryota</taxon>
        <taxon>Viridiplantae</taxon>
        <taxon>Streptophyta</taxon>
        <taxon>Embryophyta</taxon>
        <taxon>Tracheophyta</taxon>
        <taxon>Spermatophyta</taxon>
        <taxon>Magnoliopsida</taxon>
        <taxon>eudicotyledons</taxon>
        <taxon>Gunneridae</taxon>
        <taxon>Pentapetalae</taxon>
        <taxon>rosids</taxon>
        <taxon>fabids</taxon>
        <taxon>Fabales</taxon>
        <taxon>Fabaceae</taxon>
        <taxon>Papilionoideae</taxon>
        <taxon>50 kb inversion clade</taxon>
        <taxon>NPAAA clade</taxon>
        <taxon>Hologalegina</taxon>
        <taxon>IRL clade</taxon>
        <taxon>Trifolieae</taxon>
        <taxon>Trifolium</taxon>
    </lineage>
</organism>
<dbReference type="Gene3D" id="2.40.70.10">
    <property type="entry name" value="Acid Proteases"/>
    <property type="match status" value="1"/>
</dbReference>
<dbReference type="CDD" id="cd00303">
    <property type="entry name" value="retropepsin_like"/>
    <property type="match status" value="1"/>
</dbReference>
<comment type="caution">
    <text evidence="2">The sequence shown here is derived from an EMBL/GenBank/DDBJ whole genome shotgun (WGS) entry which is preliminary data.</text>
</comment>